<dbReference type="Gene3D" id="3.10.20.740">
    <property type="match status" value="1"/>
</dbReference>
<reference evidence="1 2" key="1">
    <citation type="submission" date="2018-01" db="EMBL/GenBank/DDBJ databases">
        <title>Metagenomic assembled genomes from two thermal pools in the Uzon Caldera, Kamchatka, Russia.</title>
        <authorList>
            <person name="Wilkins L."/>
            <person name="Ettinger C."/>
        </authorList>
    </citation>
    <scope>NUCLEOTIDE SEQUENCE [LARGE SCALE GENOMIC DNA]</scope>
    <source>
        <strain evidence="1">ZAV-07</strain>
    </source>
</reference>
<dbReference type="Pfam" id="PF13510">
    <property type="entry name" value="Fer2_4"/>
    <property type="match status" value="1"/>
</dbReference>
<dbReference type="Proteomes" id="UP000237040">
    <property type="component" value="Unassembled WGS sequence"/>
</dbReference>
<name>A0A2J6WF39_9BACT</name>
<dbReference type="AlphaFoldDB" id="A0A2J6WF39"/>
<evidence type="ECO:0000313" key="1">
    <source>
        <dbReference type="EMBL" id="PMP68123.1"/>
    </source>
</evidence>
<evidence type="ECO:0008006" key="3">
    <source>
        <dbReference type="Google" id="ProtNLM"/>
    </source>
</evidence>
<feature type="non-terminal residue" evidence="1">
    <location>
        <position position="42"/>
    </location>
</feature>
<dbReference type="EMBL" id="PNIL01000027">
    <property type="protein sequence ID" value="PMP68123.1"/>
    <property type="molecule type" value="Genomic_DNA"/>
</dbReference>
<dbReference type="SUPFAM" id="SSF54292">
    <property type="entry name" value="2Fe-2S ferredoxin-like"/>
    <property type="match status" value="1"/>
</dbReference>
<proteinExistence type="predicted"/>
<dbReference type="InterPro" id="IPR036010">
    <property type="entry name" value="2Fe-2S_ferredoxin-like_sf"/>
</dbReference>
<accession>A0A2J6WF39</accession>
<gene>
    <name evidence="1" type="ORF">C0189_01715</name>
</gene>
<evidence type="ECO:0000313" key="2">
    <source>
        <dbReference type="Proteomes" id="UP000237040"/>
    </source>
</evidence>
<protein>
    <recommendedName>
        <fullName evidence="3">(2Fe-2S)-binding protein</fullName>
    </recommendedName>
</protein>
<comment type="caution">
    <text evidence="1">The sequence shown here is derived from an EMBL/GenBank/DDBJ whole genome shotgun (WGS) entry which is preliminary data.</text>
</comment>
<organism evidence="1 2">
    <name type="scientific">Caldisericum exile</name>
    <dbReference type="NCBI Taxonomy" id="693075"/>
    <lineage>
        <taxon>Bacteria</taxon>
        <taxon>Pseudomonadati</taxon>
        <taxon>Caldisericota/Cryosericota group</taxon>
        <taxon>Caldisericota</taxon>
        <taxon>Caldisericia</taxon>
        <taxon>Caldisericales</taxon>
        <taxon>Caldisericaceae</taxon>
        <taxon>Caldisericum</taxon>
    </lineage>
</organism>
<dbReference type="GO" id="GO:0051536">
    <property type="term" value="F:iron-sulfur cluster binding"/>
    <property type="evidence" value="ECO:0007669"/>
    <property type="project" value="InterPro"/>
</dbReference>
<sequence>MSELVNVKIDGKPYQFEKGTTILKACKSIGIEIPTLCYLEGI</sequence>